<evidence type="ECO:0000313" key="2">
    <source>
        <dbReference type="EMBL" id="RCW27653.1"/>
    </source>
</evidence>
<sequence length="133" mass="15260">MRFVNPIPFVRDIGRSKAFYQDILGLRVLEDFGSFVLFETGFAIHEGQSLEQTVWREATTSQEPYGQRNLLLYFEHEDVDAAFAEIGPRVKLIHPVERQAWGQRVFRFYDPDGHAIEIGEPQNLALTGDFQGS</sequence>
<dbReference type="Pfam" id="PF12681">
    <property type="entry name" value="Glyoxalase_2"/>
    <property type="match status" value="1"/>
</dbReference>
<reference evidence="2 3" key="1">
    <citation type="submission" date="2018-07" db="EMBL/GenBank/DDBJ databases">
        <title>Genomic Encyclopedia of Type Strains, Phase IV (KMG-IV): sequencing the most valuable type-strain genomes for metagenomic binning, comparative biology and taxonomic classification.</title>
        <authorList>
            <person name="Goeker M."/>
        </authorList>
    </citation>
    <scope>NUCLEOTIDE SEQUENCE [LARGE SCALE GENOMIC DNA]</scope>
    <source>
        <strain evidence="2 3">DSM 25528</strain>
    </source>
</reference>
<dbReference type="PROSITE" id="PS51819">
    <property type="entry name" value="VOC"/>
    <property type="match status" value="1"/>
</dbReference>
<name>A0A6I7HPT5_9HYPH</name>
<accession>A0A6I7HPT5</accession>
<dbReference type="GO" id="GO:0016829">
    <property type="term" value="F:lyase activity"/>
    <property type="evidence" value="ECO:0007669"/>
    <property type="project" value="UniProtKB-KW"/>
</dbReference>
<dbReference type="Proteomes" id="UP000252582">
    <property type="component" value="Unassembled WGS sequence"/>
</dbReference>
<dbReference type="InterPro" id="IPR025870">
    <property type="entry name" value="Glyoxalase-like_dom"/>
</dbReference>
<gene>
    <name evidence="2" type="ORF">DFR48_102137</name>
</gene>
<keyword evidence="2" id="KW-0223">Dioxygenase</keyword>
<dbReference type="AlphaFoldDB" id="A0A6I7HPT5"/>
<dbReference type="Gene3D" id="3.10.180.10">
    <property type="entry name" value="2,3-Dihydroxybiphenyl 1,2-Dioxygenase, domain 1"/>
    <property type="match status" value="1"/>
</dbReference>
<dbReference type="InterPro" id="IPR029068">
    <property type="entry name" value="Glyas_Bleomycin-R_OHBP_Dase"/>
</dbReference>
<keyword evidence="3" id="KW-1185">Reference proteome</keyword>
<evidence type="ECO:0000313" key="3">
    <source>
        <dbReference type="Proteomes" id="UP000252582"/>
    </source>
</evidence>
<keyword evidence="2" id="KW-0560">Oxidoreductase</keyword>
<organism evidence="2 3">
    <name type="scientific">Ciceribacter lividus</name>
    <dbReference type="NCBI Taxonomy" id="1197950"/>
    <lineage>
        <taxon>Bacteria</taxon>
        <taxon>Pseudomonadati</taxon>
        <taxon>Pseudomonadota</taxon>
        <taxon>Alphaproteobacteria</taxon>
        <taxon>Hyphomicrobiales</taxon>
        <taxon>Rhizobiaceae</taxon>
        <taxon>Ciceribacter</taxon>
    </lineage>
</organism>
<comment type="caution">
    <text evidence="2">The sequence shown here is derived from an EMBL/GenBank/DDBJ whole genome shotgun (WGS) entry which is preliminary data.</text>
</comment>
<dbReference type="RefSeq" id="WP_114361973.1">
    <property type="nucleotide sequence ID" value="NZ_QPIX01000002.1"/>
</dbReference>
<evidence type="ECO:0000259" key="1">
    <source>
        <dbReference type="PROSITE" id="PS51819"/>
    </source>
</evidence>
<dbReference type="SUPFAM" id="SSF54593">
    <property type="entry name" value="Glyoxalase/Bleomycin resistance protein/Dihydroxybiphenyl dioxygenase"/>
    <property type="match status" value="1"/>
</dbReference>
<feature type="domain" description="VOC" evidence="1">
    <location>
        <begin position="2"/>
        <end position="121"/>
    </location>
</feature>
<dbReference type="EMBL" id="QPIX01000002">
    <property type="protein sequence ID" value="RCW27653.1"/>
    <property type="molecule type" value="Genomic_DNA"/>
</dbReference>
<proteinExistence type="predicted"/>
<keyword evidence="2" id="KW-0456">Lyase</keyword>
<protein>
    <submittedName>
        <fullName evidence="2">Catechol 2,3-dioxygenase-like lactoylglutathione lyase family enzyme</fullName>
    </submittedName>
</protein>
<dbReference type="InterPro" id="IPR037523">
    <property type="entry name" value="VOC_core"/>
</dbReference>
<dbReference type="GO" id="GO:0051213">
    <property type="term" value="F:dioxygenase activity"/>
    <property type="evidence" value="ECO:0007669"/>
    <property type="project" value="UniProtKB-KW"/>
</dbReference>